<dbReference type="InterPro" id="IPR014748">
    <property type="entry name" value="Enoyl-CoA_hydra_C"/>
</dbReference>
<dbReference type="Pfam" id="PF00378">
    <property type="entry name" value="ECH_1"/>
    <property type="match status" value="1"/>
</dbReference>
<dbReference type="GO" id="GO:0004300">
    <property type="term" value="F:enoyl-CoA hydratase activity"/>
    <property type="evidence" value="ECO:0007669"/>
    <property type="project" value="UniProtKB-EC"/>
</dbReference>
<gene>
    <name evidence="4" type="ORF">SAMD00020551_3081</name>
</gene>
<keyword evidence="5" id="KW-1185">Reference proteome</keyword>
<dbReference type="PANTHER" id="PTHR11941:SF54">
    <property type="entry name" value="ENOYL-COA HYDRATASE, MITOCHONDRIAL"/>
    <property type="match status" value="1"/>
</dbReference>
<sequence>MNKNYEMIETSVKGQVGLIELNRPKVLNALNRQMVSEVLSAMEAYDENADIKVIILAGKGRAFAAGADIDEMMDADAVSMETLNQFTDWDRLAWIKKPVIGAVHGFALGGAFELALCCDMLFAAENAEFGFPEVNLGVMPGAGGTQRLTKLVGKTKAMEWILSGKRISAKDALHHGIINSTFAEEVLMEETLKFADTIANQAPIAVRLIKESILKAVDYPLYEGMQYERKNFYMLFATEDQKEGMRAFKEKRKPDFKGK</sequence>
<dbReference type="EMBL" id="BASE01000071">
    <property type="protein sequence ID" value="GAM14926.1"/>
    <property type="molecule type" value="Genomic_DNA"/>
</dbReference>
<reference evidence="4 5" key="1">
    <citation type="submission" date="2013-06" db="EMBL/GenBank/DDBJ databases">
        <title>Whole genome shotgun sequence of Bacillus selenatarsenatis SF-1.</title>
        <authorList>
            <person name="Kuroda M."/>
            <person name="Sei K."/>
            <person name="Yamashita M."/>
            <person name="Ike M."/>
        </authorList>
    </citation>
    <scope>NUCLEOTIDE SEQUENCE [LARGE SCALE GENOMIC DNA]</scope>
    <source>
        <strain evidence="4 5">SF-1</strain>
    </source>
</reference>
<dbReference type="GO" id="GO:0006635">
    <property type="term" value="P:fatty acid beta-oxidation"/>
    <property type="evidence" value="ECO:0007669"/>
    <property type="project" value="TreeGrafter"/>
</dbReference>
<dbReference type="STRING" id="1321606.SAMD00020551_3081"/>
<evidence type="ECO:0000256" key="3">
    <source>
        <dbReference type="RuleBase" id="RU003707"/>
    </source>
</evidence>
<dbReference type="CDD" id="cd06558">
    <property type="entry name" value="crotonase-like"/>
    <property type="match status" value="1"/>
</dbReference>
<evidence type="ECO:0000313" key="5">
    <source>
        <dbReference type="Proteomes" id="UP000031014"/>
    </source>
</evidence>
<dbReference type="SUPFAM" id="SSF52096">
    <property type="entry name" value="ClpP/crotonase"/>
    <property type="match status" value="1"/>
</dbReference>
<dbReference type="RefSeq" id="WP_041966624.1">
    <property type="nucleotide sequence ID" value="NZ_BASE01000071.1"/>
</dbReference>
<comment type="similarity">
    <text evidence="1 3">Belongs to the enoyl-CoA hydratase/isomerase family.</text>
</comment>
<evidence type="ECO:0000256" key="2">
    <source>
        <dbReference type="ARBA" id="ARBA00023239"/>
    </source>
</evidence>
<evidence type="ECO:0000256" key="1">
    <source>
        <dbReference type="ARBA" id="ARBA00005254"/>
    </source>
</evidence>
<dbReference type="AlphaFoldDB" id="A0A0A8X9X9"/>
<dbReference type="EC" id="4.2.1.17" evidence="4"/>
<proteinExistence type="inferred from homology"/>
<dbReference type="FunFam" id="1.10.12.10:FF:000001">
    <property type="entry name" value="Probable enoyl-CoA hydratase, mitochondrial"/>
    <property type="match status" value="1"/>
</dbReference>
<organism evidence="4 5">
    <name type="scientific">Mesobacillus selenatarsenatis (strain DSM 18680 / JCM 14380 / FERM P-15431 / SF-1)</name>
    <dbReference type="NCBI Taxonomy" id="1321606"/>
    <lineage>
        <taxon>Bacteria</taxon>
        <taxon>Bacillati</taxon>
        <taxon>Bacillota</taxon>
        <taxon>Bacilli</taxon>
        <taxon>Bacillales</taxon>
        <taxon>Bacillaceae</taxon>
        <taxon>Mesobacillus</taxon>
    </lineage>
</organism>
<protein>
    <submittedName>
        <fullName evidence="4">Enoyl-CoA hydratase</fullName>
        <ecNumber evidence="4">4.2.1.17</ecNumber>
    </submittedName>
</protein>
<dbReference type="FunFam" id="3.90.226.10:FF:000009">
    <property type="entry name" value="Carnitinyl-CoA dehydratase"/>
    <property type="match status" value="1"/>
</dbReference>
<dbReference type="InterPro" id="IPR001753">
    <property type="entry name" value="Enoyl-CoA_hydra/iso"/>
</dbReference>
<dbReference type="PANTHER" id="PTHR11941">
    <property type="entry name" value="ENOYL-COA HYDRATASE-RELATED"/>
    <property type="match status" value="1"/>
</dbReference>
<dbReference type="OrthoDB" id="9775794at2"/>
<dbReference type="Gene3D" id="1.10.12.10">
    <property type="entry name" value="Lyase 2-enoyl-coa Hydratase, Chain A, domain 2"/>
    <property type="match status" value="1"/>
</dbReference>
<dbReference type="InterPro" id="IPR018376">
    <property type="entry name" value="Enoyl-CoA_hyd/isom_CS"/>
</dbReference>
<dbReference type="Gene3D" id="3.90.226.10">
    <property type="entry name" value="2-enoyl-CoA Hydratase, Chain A, domain 1"/>
    <property type="match status" value="1"/>
</dbReference>
<accession>A0A0A8X9X9</accession>
<dbReference type="PROSITE" id="PS00166">
    <property type="entry name" value="ENOYL_COA_HYDRATASE"/>
    <property type="match status" value="1"/>
</dbReference>
<dbReference type="Proteomes" id="UP000031014">
    <property type="component" value="Unassembled WGS sequence"/>
</dbReference>
<name>A0A0A8X9X9_MESS1</name>
<evidence type="ECO:0000313" key="4">
    <source>
        <dbReference type="EMBL" id="GAM14926.1"/>
    </source>
</evidence>
<comment type="caution">
    <text evidence="4">The sequence shown here is derived from an EMBL/GenBank/DDBJ whole genome shotgun (WGS) entry which is preliminary data.</text>
</comment>
<keyword evidence="2 4" id="KW-0456">Lyase</keyword>
<dbReference type="InterPro" id="IPR029045">
    <property type="entry name" value="ClpP/crotonase-like_dom_sf"/>
</dbReference>